<dbReference type="AlphaFoldDB" id="A0ABD7X398"/>
<protein>
    <submittedName>
        <fullName evidence="2">Uncharacterized protein</fullName>
    </submittedName>
</protein>
<dbReference type="RefSeq" id="WP_275037521.1">
    <property type="nucleotide sequence ID" value="NZ_CP118718.1"/>
</dbReference>
<name>A0ABD7X398_PRIAR</name>
<reference evidence="2 3" key="1">
    <citation type="submission" date="2023-02" db="EMBL/GenBank/DDBJ databases">
        <title>Complete genome sequence of Priestia aryabhattai G5MAi6, a methanol-tolerant strain isolated from tap water in Hong Kong.</title>
        <authorList>
            <person name="Leung K.M."/>
            <person name="Lai G.K.K."/>
            <person name="Griffin S.D.J."/>
        </authorList>
    </citation>
    <scope>NUCLEOTIDE SEQUENCE [LARGE SCALE GENOMIC DNA]</scope>
    <source>
        <strain evidence="2 3">G5MAi6</strain>
    </source>
</reference>
<evidence type="ECO:0000313" key="3">
    <source>
        <dbReference type="Proteomes" id="UP001220217"/>
    </source>
</evidence>
<dbReference type="Proteomes" id="UP001220217">
    <property type="component" value="Chromosome"/>
</dbReference>
<feature type="transmembrane region" description="Helical" evidence="1">
    <location>
        <begin position="6"/>
        <end position="22"/>
    </location>
</feature>
<evidence type="ECO:0000256" key="1">
    <source>
        <dbReference type="SAM" id="Phobius"/>
    </source>
</evidence>
<gene>
    <name evidence="2" type="ORF">PWO00_12950</name>
</gene>
<evidence type="ECO:0000313" key="2">
    <source>
        <dbReference type="EMBL" id="WEA46828.1"/>
    </source>
</evidence>
<sequence length="138" mass="15422">MIPSIIQLAGAILLAILIFLRSDKQSIQSTMIVVTVQGKKNPKIKDAIKETWIIRIGLILVIIGYLLQMLNVDSQYLLSLSRLYKLLITMIISLVLIGLSMFISSKIANYKFDKLKPFDMNGNDDNSPNGGLVIKLED</sequence>
<feature type="transmembrane region" description="Helical" evidence="1">
    <location>
        <begin position="52"/>
        <end position="71"/>
    </location>
</feature>
<organism evidence="2 3">
    <name type="scientific">Priestia aryabhattai</name>
    <name type="common">Bacillus aryabhattai</name>
    <dbReference type="NCBI Taxonomy" id="412384"/>
    <lineage>
        <taxon>Bacteria</taxon>
        <taxon>Bacillati</taxon>
        <taxon>Bacillota</taxon>
        <taxon>Bacilli</taxon>
        <taxon>Bacillales</taxon>
        <taxon>Bacillaceae</taxon>
        <taxon>Priestia</taxon>
    </lineage>
</organism>
<feature type="transmembrane region" description="Helical" evidence="1">
    <location>
        <begin position="83"/>
        <end position="104"/>
    </location>
</feature>
<proteinExistence type="predicted"/>
<dbReference type="EMBL" id="CP118718">
    <property type="protein sequence ID" value="WEA46828.1"/>
    <property type="molecule type" value="Genomic_DNA"/>
</dbReference>
<keyword evidence="1" id="KW-1133">Transmembrane helix</keyword>
<keyword evidence="1" id="KW-0472">Membrane</keyword>
<keyword evidence="1" id="KW-0812">Transmembrane</keyword>
<accession>A0ABD7X398</accession>